<dbReference type="PRINTS" id="PR00080">
    <property type="entry name" value="SDRFAMILY"/>
</dbReference>
<dbReference type="EMBL" id="FNHQ01000016">
    <property type="protein sequence ID" value="SDM88484.1"/>
    <property type="molecule type" value="Genomic_DNA"/>
</dbReference>
<evidence type="ECO:0000256" key="2">
    <source>
        <dbReference type="ARBA" id="ARBA00023002"/>
    </source>
</evidence>
<dbReference type="Gene3D" id="3.40.50.720">
    <property type="entry name" value="NAD(P)-binding Rossmann-like Domain"/>
    <property type="match status" value="1"/>
</dbReference>
<dbReference type="OrthoDB" id="9803333at2"/>
<dbReference type="Proteomes" id="UP000199309">
    <property type="component" value="Unassembled WGS sequence"/>
</dbReference>
<name>A0A1G9WV49_9FIRM</name>
<dbReference type="GO" id="GO:0016616">
    <property type="term" value="F:oxidoreductase activity, acting on the CH-OH group of donors, NAD or NADP as acceptor"/>
    <property type="evidence" value="ECO:0007669"/>
    <property type="project" value="TreeGrafter"/>
</dbReference>
<dbReference type="RefSeq" id="WP_091650555.1">
    <property type="nucleotide sequence ID" value="NZ_FNHQ01000016.1"/>
</dbReference>
<dbReference type="InterPro" id="IPR036291">
    <property type="entry name" value="NAD(P)-bd_dom_sf"/>
</dbReference>
<protein>
    <submittedName>
        <fullName evidence="3">2-deoxy-D-gluconate 3-dehydrogenase</fullName>
    </submittedName>
</protein>
<keyword evidence="2" id="KW-0560">Oxidoreductase</keyword>
<keyword evidence="4" id="KW-1185">Reference proteome</keyword>
<dbReference type="STRING" id="349095.SAMN05660299_01688"/>
<evidence type="ECO:0000313" key="4">
    <source>
        <dbReference type="Proteomes" id="UP000199309"/>
    </source>
</evidence>
<organism evidence="3 4">
    <name type="scientific">Megasphaera paucivorans</name>
    <dbReference type="NCBI Taxonomy" id="349095"/>
    <lineage>
        <taxon>Bacteria</taxon>
        <taxon>Bacillati</taxon>
        <taxon>Bacillota</taxon>
        <taxon>Negativicutes</taxon>
        <taxon>Veillonellales</taxon>
        <taxon>Veillonellaceae</taxon>
        <taxon>Megasphaera</taxon>
    </lineage>
</organism>
<gene>
    <name evidence="3" type="ORF">SAMN05660299_01688</name>
</gene>
<dbReference type="FunFam" id="3.40.50.720:FF:000084">
    <property type="entry name" value="Short-chain dehydrogenase reductase"/>
    <property type="match status" value="1"/>
</dbReference>
<dbReference type="GO" id="GO:0008206">
    <property type="term" value="P:bile acid metabolic process"/>
    <property type="evidence" value="ECO:0007669"/>
    <property type="project" value="UniProtKB-ARBA"/>
</dbReference>
<dbReference type="PRINTS" id="PR00081">
    <property type="entry name" value="GDHRDH"/>
</dbReference>
<evidence type="ECO:0000256" key="1">
    <source>
        <dbReference type="ARBA" id="ARBA00006484"/>
    </source>
</evidence>
<dbReference type="PANTHER" id="PTHR42760">
    <property type="entry name" value="SHORT-CHAIN DEHYDROGENASES/REDUCTASES FAMILY MEMBER"/>
    <property type="match status" value="1"/>
</dbReference>
<dbReference type="SUPFAM" id="SSF51735">
    <property type="entry name" value="NAD(P)-binding Rossmann-fold domains"/>
    <property type="match status" value="1"/>
</dbReference>
<sequence length="255" mass="27866">MPILNLFDLEGKKAIITGGGRGLGKGMAEGLCEAGAKVVMIGSSQSVVRSAEEFRKKGLNAIGLVGDLSDENNVSIIFNKAFNQLDKHIDILINNAGIQKRHKCDEFSLEDWDRVLQLNLNVVFMLCQLAGRKMLRQKYGKIINLASMLSYFGGVTVPAYAASKGGVVQLTKALSNEWSQQNVHVNAIAPGYMDTEMNVNLLNDKKRNMEILNRIPQKRWGTPEDLKGIAVFLASPASDYINGAIIPVDGGYLGR</sequence>
<dbReference type="AlphaFoldDB" id="A0A1G9WV49"/>
<proteinExistence type="inferred from homology"/>
<dbReference type="Pfam" id="PF13561">
    <property type="entry name" value="adh_short_C2"/>
    <property type="match status" value="1"/>
</dbReference>
<reference evidence="3 4" key="1">
    <citation type="submission" date="2016-10" db="EMBL/GenBank/DDBJ databases">
        <authorList>
            <person name="de Groot N.N."/>
        </authorList>
    </citation>
    <scope>NUCLEOTIDE SEQUENCE [LARGE SCALE GENOMIC DNA]</scope>
    <source>
        <strain evidence="3 4">DSM 16981</strain>
    </source>
</reference>
<accession>A0A1G9WV49</accession>
<dbReference type="InterPro" id="IPR020904">
    <property type="entry name" value="Sc_DH/Rdtase_CS"/>
</dbReference>
<dbReference type="InterPro" id="IPR002347">
    <property type="entry name" value="SDR_fam"/>
</dbReference>
<dbReference type="PANTHER" id="PTHR42760:SF5">
    <property type="entry name" value="2-DEHYDRO-3-DEOXY-D-GLUCONATE 5-DEHYDROGENASE"/>
    <property type="match status" value="1"/>
</dbReference>
<evidence type="ECO:0000313" key="3">
    <source>
        <dbReference type="EMBL" id="SDM88484.1"/>
    </source>
</evidence>
<comment type="similarity">
    <text evidence="1">Belongs to the short-chain dehydrogenases/reductases (SDR) family.</text>
</comment>
<dbReference type="PROSITE" id="PS00061">
    <property type="entry name" value="ADH_SHORT"/>
    <property type="match status" value="1"/>
</dbReference>